<evidence type="ECO:0000313" key="2">
    <source>
        <dbReference type="EMBL" id="TMR37879.1"/>
    </source>
</evidence>
<proteinExistence type="predicted"/>
<dbReference type="EMBL" id="VCKX01000013">
    <property type="protein sequence ID" value="TMR37879.1"/>
    <property type="molecule type" value="Genomic_DNA"/>
</dbReference>
<reference evidence="2 3" key="1">
    <citation type="submission" date="2019-05" db="EMBL/GenBank/DDBJ databases">
        <title>Draft genome sequence of Nonomuraea zeae DSM 100528.</title>
        <authorList>
            <person name="Saricaoglu S."/>
            <person name="Isik K."/>
        </authorList>
    </citation>
    <scope>NUCLEOTIDE SEQUENCE [LARGE SCALE GENOMIC DNA]</scope>
    <source>
        <strain evidence="2 3">DSM 100528</strain>
    </source>
</reference>
<evidence type="ECO:0000256" key="1">
    <source>
        <dbReference type="SAM" id="Phobius"/>
    </source>
</evidence>
<dbReference type="Proteomes" id="UP000306628">
    <property type="component" value="Unassembled WGS sequence"/>
</dbReference>
<keyword evidence="3" id="KW-1185">Reference proteome</keyword>
<keyword evidence="1" id="KW-1133">Transmembrane helix</keyword>
<protein>
    <submittedName>
        <fullName evidence="2">Uncharacterized protein</fullName>
    </submittedName>
</protein>
<comment type="caution">
    <text evidence="2">The sequence shown here is derived from an EMBL/GenBank/DDBJ whole genome shotgun (WGS) entry which is preliminary data.</text>
</comment>
<feature type="transmembrane region" description="Helical" evidence="1">
    <location>
        <begin position="148"/>
        <end position="167"/>
    </location>
</feature>
<keyword evidence="1" id="KW-0812">Transmembrane</keyword>
<keyword evidence="1" id="KW-0472">Membrane</keyword>
<dbReference type="AlphaFoldDB" id="A0A5S4GYK2"/>
<sequence>MSTRVRQASRALLNHDRQAGERELSASARRLRQACRGAEERPFGHDPRASRGNLDNDRFFGVVRVAGDPYTVLLGATAQAYAELLDELGHAGTTLDEPTLGELGLGLAALIAAATGETPAALPMPRRPADPAAATDQPLRRWRRGHHLFMVLLQALAITAGGLTATIRSAAASGEEARERLRAQWALLTTLLRGSSAALRFTGDFAGIDYITRVRPLMSDPTVPGGMTGLELRDHRFLVRRLRELGAALKSDAAAGEVCAHGSAAFQTVLAEVYAAHGEVCAHFVGADRTSLIAAGGPPAVAVLERLAAARLQLFPEPLPTSTPI</sequence>
<name>A0A5S4GYK2_9ACTN</name>
<gene>
    <name evidence="2" type="ORF">ETD85_06525</name>
</gene>
<evidence type="ECO:0000313" key="3">
    <source>
        <dbReference type="Proteomes" id="UP000306628"/>
    </source>
</evidence>
<organism evidence="2 3">
    <name type="scientific">Nonomuraea zeae</name>
    <dbReference type="NCBI Taxonomy" id="1642303"/>
    <lineage>
        <taxon>Bacteria</taxon>
        <taxon>Bacillati</taxon>
        <taxon>Actinomycetota</taxon>
        <taxon>Actinomycetes</taxon>
        <taxon>Streptosporangiales</taxon>
        <taxon>Streptosporangiaceae</taxon>
        <taxon>Nonomuraea</taxon>
    </lineage>
</organism>
<accession>A0A5S4GYK2</accession>
<dbReference type="RefSeq" id="WP_138688687.1">
    <property type="nucleotide sequence ID" value="NZ_JBHSAZ010000013.1"/>
</dbReference>
<dbReference type="OrthoDB" id="2987626at2"/>